<reference evidence="12 13" key="1">
    <citation type="journal article" date="2020" name="Mol. Biol. Evol.">
        <title>Interspecific Gene Flow and the Evolution of Specialization in Black and White Rhinoceros.</title>
        <authorList>
            <person name="Moodley Y."/>
            <person name="Westbury M.V."/>
            <person name="Russo I.M."/>
            <person name="Gopalakrishnan S."/>
            <person name="Rakotoarivelo A."/>
            <person name="Olsen R.A."/>
            <person name="Prost S."/>
            <person name="Tunstall T."/>
            <person name="Ryder O.A."/>
            <person name="Dalen L."/>
            <person name="Bruford M.W."/>
        </authorList>
    </citation>
    <scope>NUCLEOTIDE SEQUENCE [LARGE SCALE GENOMIC DNA]</scope>
    <source>
        <strain evidence="12">SBR-YM</strain>
        <tissue evidence="12">Skin</tissue>
    </source>
</reference>
<dbReference type="SUPFAM" id="SSF54236">
    <property type="entry name" value="Ubiquitin-like"/>
    <property type="match status" value="2"/>
</dbReference>
<dbReference type="PROSITE" id="PS50152">
    <property type="entry name" value="25A_SYNTH_3"/>
    <property type="match status" value="1"/>
</dbReference>
<gene>
    <name evidence="12" type="ORF">HPG69_019237</name>
</gene>
<evidence type="ECO:0000256" key="7">
    <source>
        <dbReference type="ARBA" id="ARBA00022588"/>
    </source>
</evidence>
<dbReference type="GO" id="GO:0003725">
    <property type="term" value="F:double-stranded RNA binding"/>
    <property type="evidence" value="ECO:0007669"/>
    <property type="project" value="TreeGrafter"/>
</dbReference>
<dbReference type="GO" id="GO:0051607">
    <property type="term" value="P:defense response to virus"/>
    <property type="evidence" value="ECO:0007669"/>
    <property type="project" value="UniProtKB-KW"/>
</dbReference>
<dbReference type="GO" id="GO:0046872">
    <property type="term" value="F:metal ion binding"/>
    <property type="evidence" value="ECO:0007669"/>
    <property type="project" value="UniProtKB-KW"/>
</dbReference>
<evidence type="ECO:0000256" key="3">
    <source>
        <dbReference type="ARBA" id="ARBA00004496"/>
    </source>
</evidence>
<dbReference type="Pfam" id="PF10421">
    <property type="entry name" value="OAS1_C"/>
    <property type="match status" value="1"/>
</dbReference>
<keyword evidence="7" id="KW-0399">Innate immunity</keyword>
<comment type="caution">
    <text evidence="12">The sequence shown here is derived from an EMBL/GenBank/DDBJ whole genome shotgun (WGS) entry which is preliminary data.</text>
</comment>
<keyword evidence="6" id="KW-0963">Cytoplasm</keyword>
<evidence type="ECO:0000259" key="11">
    <source>
        <dbReference type="PROSITE" id="PS50053"/>
    </source>
</evidence>
<dbReference type="InterPro" id="IPR006116">
    <property type="entry name" value="NT_2-5OAS_ClassI-CCAase"/>
</dbReference>
<dbReference type="GO" id="GO:0005524">
    <property type="term" value="F:ATP binding"/>
    <property type="evidence" value="ECO:0007669"/>
    <property type="project" value="UniProtKB-KW"/>
</dbReference>
<evidence type="ECO:0000313" key="12">
    <source>
        <dbReference type="EMBL" id="KAF5929216.1"/>
    </source>
</evidence>
<dbReference type="SUPFAM" id="SSF81301">
    <property type="entry name" value="Nucleotidyltransferase"/>
    <property type="match status" value="1"/>
</dbReference>
<dbReference type="InterPro" id="IPR043518">
    <property type="entry name" value="2-5OAS_N_CS"/>
</dbReference>
<dbReference type="SMART" id="SM00213">
    <property type="entry name" value="UBQ"/>
    <property type="match status" value="2"/>
</dbReference>
<dbReference type="InterPro" id="IPR002934">
    <property type="entry name" value="Polymerase_NTP_transf_dom"/>
</dbReference>
<evidence type="ECO:0000256" key="2">
    <source>
        <dbReference type="ARBA" id="ARBA00001946"/>
    </source>
</evidence>
<dbReference type="Pfam" id="PF00240">
    <property type="entry name" value="ubiquitin"/>
    <property type="match status" value="1"/>
</dbReference>
<comment type="cofactor">
    <cofactor evidence="2">
        <name>Mg(2+)</name>
        <dbReference type="ChEBI" id="CHEBI:18420"/>
    </cofactor>
</comment>
<dbReference type="SUPFAM" id="SSF81631">
    <property type="entry name" value="PAP/OAS1 substrate-binding domain"/>
    <property type="match status" value="1"/>
</dbReference>
<dbReference type="AlphaFoldDB" id="A0A7J7FNF7"/>
<dbReference type="CDD" id="cd05400">
    <property type="entry name" value="NT_2-5OAS_ClassI-CCAase"/>
    <property type="match status" value="1"/>
</dbReference>
<name>A0A7J7FNF7_DICBM</name>
<dbReference type="InterPro" id="IPR043519">
    <property type="entry name" value="NT_sf"/>
</dbReference>
<protein>
    <recommendedName>
        <fullName evidence="5">2'-5' oligoadenylate synthase</fullName>
        <ecNumber evidence="5">2.7.7.84</ecNumber>
    </recommendedName>
</protein>
<dbReference type="GO" id="GO:0005654">
    <property type="term" value="C:nucleoplasm"/>
    <property type="evidence" value="ECO:0007669"/>
    <property type="project" value="TreeGrafter"/>
</dbReference>
<dbReference type="GO" id="GO:0016020">
    <property type="term" value="C:membrane"/>
    <property type="evidence" value="ECO:0007669"/>
    <property type="project" value="TreeGrafter"/>
</dbReference>
<dbReference type="PROSITE" id="PS00832">
    <property type="entry name" value="25A_SYNTH_1"/>
    <property type="match status" value="1"/>
</dbReference>
<proteinExistence type="inferred from homology"/>
<dbReference type="PANTHER" id="PTHR11258:SF7">
    <property type="entry name" value="2'-5'-OLIGOADENYLATE SYNTHASE-LIKE PROTEIN 2"/>
    <property type="match status" value="1"/>
</dbReference>
<evidence type="ECO:0000256" key="10">
    <source>
        <dbReference type="ARBA" id="ARBA00023118"/>
    </source>
</evidence>
<evidence type="ECO:0000256" key="1">
    <source>
        <dbReference type="ARBA" id="ARBA00001112"/>
    </source>
</evidence>
<dbReference type="FunFam" id="1.10.1410.20:FF:000001">
    <property type="entry name" value="2'-5'-oligoadenylate synthetase 1"/>
    <property type="match status" value="1"/>
</dbReference>
<comment type="similarity">
    <text evidence="4">Belongs to the 2-5A synthase family.</text>
</comment>
<accession>A0A7J7FNF7</accession>
<dbReference type="EMBL" id="JACDTQ010000127">
    <property type="protein sequence ID" value="KAF5929216.1"/>
    <property type="molecule type" value="Genomic_DNA"/>
</dbReference>
<dbReference type="InterPro" id="IPR006117">
    <property type="entry name" value="2-5OAS_C_CS"/>
</dbReference>
<keyword evidence="10" id="KW-0051">Antiviral defense</keyword>
<dbReference type="CDD" id="cd16103">
    <property type="entry name" value="Ubl2_OASL"/>
    <property type="match status" value="1"/>
</dbReference>
<feature type="domain" description="Ubiquitin-like" evidence="11">
    <location>
        <begin position="502"/>
        <end position="577"/>
    </location>
</feature>
<dbReference type="InterPro" id="IPR018952">
    <property type="entry name" value="2-5-oligoAdlate_synth_1_dom2/C"/>
</dbReference>
<evidence type="ECO:0000256" key="8">
    <source>
        <dbReference type="ARBA" id="ARBA00022859"/>
    </source>
</evidence>
<dbReference type="FunFam" id="3.10.20.90:FF:000205">
    <property type="entry name" value="2'-5'-oligoadenylate synthase-like protein 2"/>
    <property type="match status" value="1"/>
</dbReference>
<dbReference type="GO" id="GO:0045087">
    <property type="term" value="P:innate immune response"/>
    <property type="evidence" value="ECO:0007669"/>
    <property type="project" value="UniProtKB-KW"/>
</dbReference>
<dbReference type="GO" id="GO:0045071">
    <property type="term" value="P:negative regulation of viral genome replication"/>
    <property type="evidence" value="ECO:0007669"/>
    <property type="project" value="TreeGrafter"/>
</dbReference>
<evidence type="ECO:0000313" key="13">
    <source>
        <dbReference type="Proteomes" id="UP000551758"/>
    </source>
</evidence>
<dbReference type="Gene3D" id="1.10.1410.20">
    <property type="entry name" value="2'-5'-oligoadenylate synthetase 1, domain 2"/>
    <property type="match status" value="1"/>
</dbReference>
<dbReference type="FunFam" id="3.30.460.10:FF:000007">
    <property type="entry name" value="2'-5'-oligoadenylate synthetase 1"/>
    <property type="match status" value="1"/>
</dbReference>
<evidence type="ECO:0000256" key="9">
    <source>
        <dbReference type="ARBA" id="ARBA00022884"/>
    </source>
</evidence>
<dbReference type="Pfam" id="PF01909">
    <property type="entry name" value="NTP_transf_2"/>
    <property type="match status" value="1"/>
</dbReference>
<dbReference type="PANTHER" id="PTHR11258">
    <property type="entry name" value="2-5 OLIGOADENYLATE SYNTHETASE"/>
    <property type="match status" value="1"/>
</dbReference>
<evidence type="ECO:0000256" key="5">
    <source>
        <dbReference type="ARBA" id="ARBA00012577"/>
    </source>
</evidence>
<dbReference type="PROSITE" id="PS50053">
    <property type="entry name" value="UBIQUITIN_2"/>
    <property type="match status" value="1"/>
</dbReference>
<comment type="catalytic activity">
    <reaction evidence="1">
        <text>3 ATP = 5'-triphosphoadenylyl-(2'-&gt;5')-adenylyl-(2'-&gt;5')-adenosine + 2 diphosphate</text>
        <dbReference type="Rhea" id="RHEA:34407"/>
        <dbReference type="ChEBI" id="CHEBI:30616"/>
        <dbReference type="ChEBI" id="CHEBI:33019"/>
        <dbReference type="ChEBI" id="CHEBI:67143"/>
        <dbReference type="EC" id="2.7.7.84"/>
    </reaction>
</comment>
<evidence type="ECO:0000256" key="6">
    <source>
        <dbReference type="ARBA" id="ARBA00022490"/>
    </source>
</evidence>
<keyword evidence="8" id="KW-0391">Immunity</keyword>
<organism evidence="12 13">
    <name type="scientific">Diceros bicornis minor</name>
    <name type="common">South-central black rhinoceros</name>
    <dbReference type="NCBI Taxonomy" id="77932"/>
    <lineage>
        <taxon>Eukaryota</taxon>
        <taxon>Metazoa</taxon>
        <taxon>Chordata</taxon>
        <taxon>Craniata</taxon>
        <taxon>Vertebrata</taxon>
        <taxon>Euteleostomi</taxon>
        <taxon>Mammalia</taxon>
        <taxon>Eutheria</taxon>
        <taxon>Laurasiatheria</taxon>
        <taxon>Perissodactyla</taxon>
        <taxon>Rhinocerotidae</taxon>
        <taxon>Diceros</taxon>
    </lineage>
</organism>
<dbReference type="GO" id="GO:0005829">
    <property type="term" value="C:cytosol"/>
    <property type="evidence" value="ECO:0007669"/>
    <property type="project" value="TreeGrafter"/>
</dbReference>
<dbReference type="Proteomes" id="UP000551758">
    <property type="component" value="Unassembled WGS sequence"/>
</dbReference>
<keyword evidence="13" id="KW-1185">Reference proteome</keyword>
<dbReference type="GO" id="GO:0001730">
    <property type="term" value="F:2'-5'-oligoadenylate synthetase activity"/>
    <property type="evidence" value="ECO:0007669"/>
    <property type="project" value="UniProtKB-EC"/>
</dbReference>
<comment type="subcellular location">
    <subcellularLocation>
        <location evidence="3">Cytoplasm</location>
    </subcellularLocation>
</comment>
<dbReference type="InterPro" id="IPR029071">
    <property type="entry name" value="Ubiquitin-like_domsf"/>
</dbReference>
<dbReference type="Gene3D" id="3.10.20.90">
    <property type="entry name" value="Phosphatidylinositol 3-kinase Catalytic Subunit, Chain A, domain 1"/>
    <property type="match status" value="2"/>
</dbReference>
<dbReference type="PROSITE" id="PS00833">
    <property type="entry name" value="25A_SYNTH_2"/>
    <property type="match status" value="1"/>
</dbReference>
<dbReference type="InterPro" id="IPR000626">
    <property type="entry name" value="Ubiquitin-like_dom"/>
</dbReference>
<keyword evidence="9" id="KW-0694">RNA-binding</keyword>
<dbReference type="Gene3D" id="3.30.460.10">
    <property type="entry name" value="Beta Polymerase, domain 2"/>
    <property type="match status" value="1"/>
</dbReference>
<dbReference type="EC" id="2.7.7.84" evidence="5"/>
<evidence type="ECO:0000256" key="4">
    <source>
        <dbReference type="ARBA" id="ARBA00009526"/>
    </source>
</evidence>
<sequence length="581" mass="67243">MEPSQDLYETPADRLDAFVEQSLQPHPEWKEEVQDAWQRSERFLRNHCFRDELVGDQEVRVLKVVKGGSSGKGTTLNHSSDVDLVLFLNCFSSFQDQAQLRGVIISLIEDKLTHCSRSLAYNITLAQQRETTRVPRSLSFQVQARKSSEIIGVDVLPAFDALSKDSDGSGNFCPDSKPPPEIYENLITTYGCPGEFSPSFTELQRHFVKSRPAKLKSLLRLVKHWYLKYLKRKYRKAALPPKYALELLTIYAWEMGTNENENFNLDEGFIAVMKLLRNYEDICIYWTKYYDFKNEVVRIFIKKQLKERRPVILDPADPTNNLGRERRWDLVAKEAIYCLRQACCWTEDPSQGWHVQITAVLKLNTTQKSRVQRPGLCYELTEKSDFPNLLLSEKTHHQSHIPFPAGKFSVWPQATLQQARDVQVMVKQMRQESWTLSVDPYNPIWKMKIKIKKTCGLFGQLRLSFQEPGEDRQLLSSRRTLADYGIFSKVSVWVLETFSPEIQVFVKDSSGQTKTYAIDPDDTIRDLKEKIEEAGGPYVENQILRFQGRKLWNHRSLSDLQIEDCDTIMLVRRGHSSPGMP</sequence>